<organism evidence="2 3">
    <name type="scientific">Gonapodya prolifera (strain JEL478)</name>
    <name type="common">Monoblepharis prolifera</name>
    <dbReference type="NCBI Taxonomy" id="1344416"/>
    <lineage>
        <taxon>Eukaryota</taxon>
        <taxon>Fungi</taxon>
        <taxon>Fungi incertae sedis</taxon>
        <taxon>Chytridiomycota</taxon>
        <taxon>Chytridiomycota incertae sedis</taxon>
        <taxon>Monoblepharidomycetes</taxon>
        <taxon>Monoblepharidales</taxon>
        <taxon>Gonapodyaceae</taxon>
        <taxon>Gonapodya</taxon>
    </lineage>
</organism>
<dbReference type="Proteomes" id="UP000070544">
    <property type="component" value="Unassembled WGS sequence"/>
</dbReference>
<feature type="region of interest" description="Disordered" evidence="1">
    <location>
        <begin position="57"/>
        <end position="77"/>
    </location>
</feature>
<keyword evidence="3" id="KW-1185">Reference proteome</keyword>
<accession>A0A139A8M5</accession>
<dbReference type="EMBL" id="KQ965781">
    <property type="protein sequence ID" value="KXS13130.1"/>
    <property type="molecule type" value="Genomic_DNA"/>
</dbReference>
<evidence type="ECO:0000313" key="2">
    <source>
        <dbReference type="EMBL" id="KXS13130.1"/>
    </source>
</evidence>
<feature type="non-terminal residue" evidence="2">
    <location>
        <position position="1"/>
    </location>
</feature>
<reference evidence="2 3" key="1">
    <citation type="journal article" date="2015" name="Genome Biol. Evol.">
        <title>Phylogenomic analyses indicate that early fungi evolved digesting cell walls of algal ancestors of land plants.</title>
        <authorList>
            <person name="Chang Y."/>
            <person name="Wang S."/>
            <person name="Sekimoto S."/>
            <person name="Aerts A.L."/>
            <person name="Choi C."/>
            <person name="Clum A."/>
            <person name="LaButti K.M."/>
            <person name="Lindquist E.A."/>
            <person name="Yee Ngan C."/>
            <person name="Ohm R.A."/>
            <person name="Salamov A.A."/>
            <person name="Grigoriev I.V."/>
            <person name="Spatafora J.W."/>
            <person name="Berbee M.L."/>
        </authorList>
    </citation>
    <scope>NUCLEOTIDE SEQUENCE [LARGE SCALE GENOMIC DNA]</scope>
    <source>
        <strain evidence="2 3">JEL478</strain>
    </source>
</reference>
<proteinExistence type="predicted"/>
<sequence length="77" mass="8400">PSGGRLTDPRYPSLPTTTTKRPPSRPRPWHSNILLTHAAPLPSTSFFPTASWAWWPQPAPPISRPSPTAPTPVPSPE</sequence>
<evidence type="ECO:0000256" key="1">
    <source>
        <dbReference type="SAM" id="MobiDB-lite"/>
    </source>
</evidence>
<evidence type="ECO:0000313" key="3">
    <source>
        <dbReference type="Proteomes" id="UP000070544"/>
    </source>
</evidence>
<name>A0A139A8M5_GONPJ</name>
<gene>
    <name evidence="2" type="ORF">M427DRAFT_58856</name>
</gene>
<protein>
    <submittedName>
        <fullName evidence="2">Uncharacterized protein</fullName>
    </submittedName>
</protein>
<feature type="region of interest" description="Disordered" evidence="1">
    <location>
        <begin position="1"/>
        <end position="30"/>
    </location>
</feature>
<dbReference type="AlphaFoldDB" id="A0A139A8M5"/>